<evidence type="ECO:0000313" key="3">
    <source>
        <dbReference type="Proteomes" id="UP000048984"/>
    </source>
</evidence>
<dbReference type="STRING" id="665126.ABB55_24870"/>
<dbReference type="GO" id="GO:0003700">
    <property type="term" value="F:DNA-binding transcription factor activity"/>
    <property type="evidence" value="ECO:0007669"/>
    <property type="project" value="InterPro"/>
</dbReference>
<dbReference type="InterPro" id="IPR039422">
    <property type="entry name" value="MarR/SlyA-like"/>
</dbReference>
<accession>A0A0N8GFR5</accession>
<keyword evidence="3" id="KW-1185">Reference proteome</keyword>
<dbReference type="EMBL" id="LJYW01000001">
    <property type="protein sequence ID" value="KPL55057.1"/>
    <property type="molecule type" value="Genomic_DNA"/>
</dbReference>
<dbReference type="InterPro" id="IPR002831">
    <property type="entry name" value="Tscrpt_reg_TrmB_N"/>
</dbReference>
<dbReference type="PANTHER" id="PTHR33164">
    <property type="entry name" value="TRANSCRIPTIONAL REGULATOR, MARR FAMILY"/>
    <property type="match status" value="1"/>
</dbReference>
<feature type="domain" description="HTH marR-type" evidence="1">
    <location>
        <begin position="1"/>
        <end position="129"/>
    </location>
</feature>
<gene>
    <name evidence="2" type="ORF">ABB55_24870</name>
</gene>
<comment type="caution">
    <text evidence="2">The sequence shown here is derived from an EMBL/GenBank/DDBJ whole genome shotgun (WGS) entry which is preliminary data.</text>
</comment>
<dbReference type="PANTHER" id="PTHR33164:SF57">
    <property type="entry name" value="MARR-FAMILY TRANSCRIPTIONAL REGULATOR"/>
    <property type="match status" value="1"/>
</dbReference>
<evidence type="ECO:0000313" key="2">
    <source>
        <dbReference type="EMBL" id="KPL55057.1"/>
    </source>
</evidence>
<dbReference type="Proteomes" id="UP000048984">
    <property type="component" value="Unassembled WGS sequence"/>
</dbReference>
<dbReference type="InterPro" id="IPR036390">
    <property type="entry name" value="WH_DNA-bd_sf"/>
</dbReference>
<dbReference type="SUPFAM" id="SSF46785">
    <property type="entry name" value="Winged helix' DNA-binding domain"/>
    <property type="match status" value="1"/>
</dbReference>
<dbReference type="PROSITE" id="PS50995">
    <property type="entry name" value="HTH_MARR_2"/>
    <property type="match status" value="1"/>
</dbReference>
<organism evidence="2 3">
    <name type="scientific">Prosthecodimorpha hirschii</name>
    <dbReference type="NCBI Taxonomy" id="665126"/>
    <lineage>
        <taxon>Bacteria</taxon>
        <taxon>Pseudomonadati</taxon>
        <taxon>Pseudomonadota</taxon>
        <taxon>Alphaproteobacteria</taxon>
        <taxon>Hyphomicrobiales</taxon>
        <taxon>Ancalomicrobiaceae</taxon>
        <taxon>Prosthecodimorpha</taxon>
    </lineage>
</organism>
<reference evidence="2 3" key="1">
    <citation type="submission" date="2015-09" db="EMBL/GenBank/DDBJ databases">
        <authorList>
            <consortium name="Swine Surveillance"/>
        </authorList>
    </citation>
    <scope>NUCLEOTIDE SEQUENCE [LARGE SCALE GENOMIC DNA]</scope>
    <source>
        <strain evidence="2 3">16</strain>
    </source>
</reference>
<protein>
    <recommendedName>
        <fullName evidence="1">HTH marR-type domain-containing protein</fullName>
    </recommendedName>
</protein>
<name>A0A0N8GFR5_9HYPH</name>
<dbReference type="SMART" id="SM00347">
    <property type="entry name" value="HTH_MARR"/>
    <property type="match status" value="1"/>
</dbReference>
<dbReference type="Gene3D" id="1.10.10.10">
    <property type="entry name" value="Winged helix-like DNA-binding domain superfamily/Winged helix DNA-binding domain"/>
    <property type="match status" value="1"/>
</dbReference>
<dbReference type="Pfam" id="PF01978">
    <property type="entry name" value="TrmB"/>
    <property type="match status" value="1"/>
</dbReference>
<evidence type="ECO:0000259" key="1">
    <source>
        <dbReference type="PROSITE" id="PS50995"/>
    </source>
</evidence>
<dbReference type="AlphaFoldDB" id="A0A0N8GFR5"/>
<proteinExistence type="predicted"/>
<dbReference type="InterPro" id="IPR000835">
    <property type="entry name" value="HTH_MarR-typ"/>
</dbReference>
<reference evidence="2 3" key="2">
    <citation type="submission" date="2015-10" db="EMBL/GenBank/DDBJ databases">
        <title>Draft Genome Sequence of Prosthecomicrobium hirschii ATCC 27832.</title>
        <authorList>
            <person name="Daniel J."/>
            <person name="Givan S.A."/>
            <person name="Brun Y.V."/>
            <person name="Brown P.J."/>
        </authorList>
    </citation>
    <scope>NUCLEOTIDE SEQUENCE [LARGE SCALE GENOMIC DNA]</scope>
    <source>
        <strain evidence="2 3">16</strain>
    </source>
</reference>
<dbReference type="InterPro" id="IPR036388">
    <property type="entry name" value="WH-like_DNA-bd_sf"/>
</dbReference>
<dbReference type="GO" id="GO:0006950">
    <property type="term" value="P:response to stress"/>
    <property type="evidence" value="ECO:0007669"/>
    <property type="project" value="TreeGrafter"/>
</dbReference>
<sequence length="152" mass="15826">MALIDAGEAIAGILARIADERGGIGFAERRVLAVLVGRGEATARTVAADEGLHKTMVSRAVAALIGKGLVERRPNRADLREAFLTATEKGRQADRLIGEAESRLEALLTAGLDPAERIGFERALVRIATAAAPVAGAGPGGAAPVRSEVRRR</sequence>